<dbReference type="PROSITE" id="PS51257">
    <property type="entry name" value="PROKAR_LIPOPROTEIN"/>
    <property type="match status" value="1"/>
</dbReference>
<comment type="caution">
    <text evidence="1">The sequence shown here is derived from an EMBL/GenBank/DDBJ whole genome shotgun (WGS) entry which is preliminary data.</text>
</comment>
<dbReference type="Proteomes" id="UP000319716">
    <property type="component" value="Unassembled WGS sequence"/>
</dbReference>
<name>A0A4Y1ZAH0_9BACL</name>
<accession>A0A4Y1ZAH0</accession>
<dbReference type="AlphaFoldDB" id="A0A4Y1ZAH0"/>
<dbReference type="EMBL" id="BEXB01000009">
    <property type="protein sequence ID" value="GAY75911.1"/>
    <property type="molecule type" value="Genomic_DNA"/>
</dbReference>
<evidence type="ECO:0000313" key="2">
    <source>
        <dbReference type="Proteomes" id="UP000319716"/>
    </source>
</evidence>
<protein>
    <submittedName>
        <fullName evidence="1">Uncharacterized protein</fullName>
    </submittedName>
</protein>
<proteinExistence type="predicted"/>
<gene>
    <name evidence="1" type="ORF">NBRC111894_1465</name>
</gene>
<organism evidence="1 2">
    <name type="scientific">Sporolactobacillus inulinus</name>
    <dbReference type="NCBI Taxonomy" id="2078"/>
    <lineage>
        <taxon>Bacteria</taxon>
        <taxon>Bacillati</taxon>
        <taxon>Bacillota</taxon>
        <taxon>Bacilli</taxon>
        <taxon>Bacillales</taxon>
        <taxon>Sporolactobacillaceae</taxon>
        <taxon>Sporolactobacillus</taxon>
    </lineage>
</organism>
<reference evidence="1 2" key="1">
    <citation type="submission" date="2017-11" db="EMBL/GenBank/DDBJ databases">
        <title>Draft Genome Sequence of Sporolactobacillus inulinus NBRC 111894 Isolated from Koso, a Japanese Sugar-Vegetable Fermented Beverage.</title>
        <authorList>
            <person name="Chiou T.Y."/>
            <person name="Oshima K."/>
            <person name="Suda W."/>
            <person name="Hattori M."/>
            <person name="Takahashi T."/>
        </authorList>
    </citation>
    <scope>NUCLEOTIDE SEQUENCE [LARGE SCALE GENOMIC DNA]</scope>
    <source>
        <strain evidence="1 2">NBRC111894</strain>
    </source>
</reference>
<sequence length="42" mass="4932">MLKFFMNQILNAYHARYGSTFQPLASIGCDRECTARQNHIFH</sequence>
<evidence type="ECO:0000313" key="1">
    <source>
        <dbReference type="EMBL" id="GAY75911.1"/>
    </source>
</evidence>